<feature type="compositionally biased region" description="Polar residues" evidence="1">
    <location>
        <begin position="265"/>
        <end position="280"/>
    </location>
</feature>
<name>A0A2T9YUN5_9FUNG</name>
<proteinExistence type="predicted"/>
<feature type="compositionally biased region" description="Polar residues" evidence="1">
    <location>
        <begin position="1"/>
        <end position="10"/>
    </location>
</feature>
<feature type="compositionally biased region" description="Polar residues" evidence="1">
    <location>
        <begin position="303"/>
        <end position="320"/>
    </location>
</feature>
<feature type="region of interest" description="Disordered" evidence="1">
    <location>
        <begin position="298"/>
        <end position="320"/>
    </location>
</feature>
<comment type="caution">
    <text evidence="3">The sequence shown here is derived from an EMBL/GenBank/DDBJ whole genome shotgun (WGS) entry which is preliminary data.</text>
</comment>
<dbReference type="EMBL" id="MBFT01000160">
    <property type="protein sequence ID" value="PVU96055.1"/>
    <property type="molecule type" value="Genomic_DNA"/>
</dbReference>
<organism evidence="3 4">
    <name type="scientific">Furculomyces boomerangus</name>
    <dbReference type="NCBI Taxonomy" id="61424"/>
    <lineage>
        <taxon>Eukaryota</taxon>
        <taxon>Fungi</taxon>
        <taxon>Fungi incertae sedis</taxon>
        <taxon>Zoopagomycota</taxon>
        <taxon>Kickxellomycotina</taxon>
        <taxon>Harpellomycetes</taxon>
        <taxon>Harpellales</taxon>
        <taxon>Harpellaceae</taxon>
        <taxon>Furculomyces</taxon>
    </lineage>
</organism>
<keyword evidence="2" id="KW-1133">Transmembrane helix</keyword>
<sequence length="530" mass="59588">MGKKSTSNPISGIKRAQNPKSLSKTKQDILRKTNDPTQKTASLNRDDYNNSQEAELEFVSILHDNYNQKKKIRIENTLDKPITEHFSPETPQKPPATNTTTLNNPKQSPNNNSNTPSTTSSIQNSLINIEASLNTPSKQQEFNIQLSTPKTDYSLESEYNANGEELYPYSDTSEELNEAFMLDDEDEAQLLEIDSDENDKFEKLGQVMLNSIRKNRVARNTPGKIPNTLNGLFSTESGNSKGRNLVLEPPKFHLNKESNHVTFLDPNSSQEKPSESQTQKPELYKDQSFFKNFDPIIPEKSKNSVSNSPSINTPTASGNLKTKNISEMKSYPSVSKHKVIEDGSLLDWINSPSNLNENQDYSINWNSDPAIVFDANDAANILSENFDESSKFQSPEAITAAISSLNKDISDIKKMVSEIHQVLCLGAKPEISFNTKNEAPTKTKNSADDFPKEKIKTAIVKFEKNEIKEQSSKVEEKSLNKGGYLRKLKIENISLFLFSSFVKYPIYIALIFLVFSIIEFFAMGGFQNLY</sequence>
<dbReference type="OrthoDB" id="5667302at2759"/>
<evidence type="ECO:0000313" key="3">
    <source>
        <dbReference type="EMBL" id="PVU96055.1"/>
    </source>
</evidence>
<evidence type="ECO:0000256" key="1">
    <source>
        <dbReference type="SAM" id="MobiDB-lite"/>
    </source>
</evidence>
<evidence type="ECO:0000256" key="2">
    <source>
        <dbReference type="SAM" id="Phobius"/>
    </source>
</evidence>
<feature type="compositionally biased region" description="Basic and acidic residues" evidence="1">
    <location>
        <begin position="25"/>
        <end position="34"/>
    </location>
</feature>
<feature type="compositionally biased region" description="Low complexity" evidence="1">
    <location>
        <begin position="95"/>
        <end position="121"/>
    </location>
</feature>
<feature type="region of interest" description="Disordered" evidence="1">
    <location>
        <begin position="1"/>
        <end position="51"/>
    </location>
</feature>
<protein>
    <submittedName>
        <fullName evidence="3">Uncharacterized protein</fullName>
    </submittedName>
</protein>
<feature type="compositionally biased region" description="Polar residues" evidence="1">
    <location>
        <begin position="35"/>
        <end position="51"/>
    </location>
</feature>
<keyword evidence="2" id="KW-0472">Membrane</keyword>
<feature type="transmembrane region" description="Helical" evidence="2">
    <location>
        <begin position="504"/>
        <end position="526"/>
    </location>
</feature>
<gene>
    <name evidence="3" type="ORF">BB559_002507</name>
</gene>
<dbReference type="Proteomes" id="UP000245699">
    <property type="component" value="Unassembled WGS sequence"/>
</dbReference>
<accession>A0A2T9YUN5</accession>
<reference evidence="3 4" key="1">
    <citation type="journal article" date="2018" name="MBio">
        <title>Comparative Genomics Reveals the Core Gene Toolbox for the Fungus-Insect Symbiosis.</title>
        <authorList>
            <person name="Wang Y."/>
            <person name="Stata M."/>
            <person name="Wang W."/>
            <person name="Stajich J.E."/>
            <person name="White M.M."/>
            <person name="Moncalvo J.M."/>
        </authorList>
    </citation>
    <scope>NUCLEOTIDE SEQUENCE [LARGE SCALE GENOMIC DNA]</scope>
    <source>
        <strain evidence="3 4">AUS-77-4</strain>
    </source>
</reference>
<feature type="region of interest" description="Disordered" evidence="1">
    <location>
        <begin position="79"/>
        <end position="121"/>
    </location>
</feature>
<keyword evidence="4" id="KW-1185">Reference proteome</keyword>
<feature type="region of interest" description="Disordered" evidence="1">
    <location>
        <begin position="262"/>
        <end position="282"/>
    </location>
</feature>
<keyword evidence="2" id="KW-0812">Transmembrane</keyword>
<evidence type="ECO:0000313" key="4">
    <source>
        <dbReference type="Proteomes" id="UP000245699"/>
    </source>
</evidence>
<dbReference type="AlphaFoldDB" id="A0A2T9YUN5"/>